<evidence type="ECO:0000256" key="2">
    <source>
        <dbReference type="SAM" id="SignalP"/>
    </source>
</evidence>
<protein>
    <recommendedName>
        <fullName evidence="5">AA1-like domain-containing protein</fullName>
    </recommendedName>
</protein>
<reference evidence="3" key="1">
    <citation type="submission" date="2023-06" db="EMBL/GenBank/DDBJ databases">
        <title>Genome-scale phylogeny and comparative genomics of the fungal order Sordariales.</title>
        <authorList>
            <consortium name="Lawrence Berkeley National Laboratory"/>
            <person name="Hensen N."/>
            <person name="Bonometti L."/>
            <person name="Westerberg I."/>
            <person name="Brannstrom I.O."/>
            <person name="Guillou S."/>
            <person name="Cros-Aarteil S."/>
            <person name="Calhoun S."/>
            <person name="Haridas S."/>
            <person name="Kuo A."/>
            <person name="Mondo S."/>
            <person name="Pangilinan J."/>
            <person name="Riley R."/>
            <person name="LaButti K."/>
            <person name="Andreopoulos B."/>
            <person name="Lipzen A."/>
            <person name="Chen C."/>
            <person name="Yanf M."/>
            <person name="Daum C."/>
            <person name="Ng V."/>
            <person name="Clum A."/>
            <person name="Steindorff A."/>
            <person name="Ohm R."/>
            <person name="Martin F."/>
            <person name="Silar P."/>
            <person name="Natvig D."/>
            <person name="Lalanne C."/>
            <person name="Gautier V."/>
            <person name="Ament-velasquez S.L."/>
            <person name="Kruys A."/>
            <person name="Hutchinson M.I."/>
            <person name="Powell A.J."/>
            <person name="Barry K."/>
            <person name="Miller A.N."/>
            <person name="Grigoriev I.V."/>
            <person name="Debuchy R."/>
            <person name="Gladieux P."/>
            <person name="Thoren M.H."/>
            <person name="Johannesson H."/>
        </authorList>
    </citation>
    <scope>NUCLEOTIDE SEQUENCE</scope>
    <source>
        <strain evidence="3">SMH2392-1A</strain>
    </source>
</reference>
<proteinExistence type="predicted"/>
<feature type="region of interest" description="Disordered" evidence="1">
    <location>
        <begin position="29"/>
        <end position="53"/>
    </location>
</feature>
<name>A0AA40ACM4_9PEZI</name>
<keyword evidence="2" id="KW-0732">Signal</keyword>
<gene>
    <name evidence="3" type="ORF">B0T26DRAFT_753482</name>
</gene>
<dbReference type="RefSeq" id="XP_060294689.1">
    <property type="nucleotide sequence ID" value="XM_060445686.1"/>
</dbReference>
<dbReference type="EMBL" id="JAUIRO010000005">
    <property type="protein sequence ID" value="KAK0713366.1"/>
    <property type="molecule type" value="Genomic_DNA"/>
</dbReference>
<accession>A0AA40ACM4</accession>
<organism evidence="3 4">
    <name type="scientific">Lasiosphaeria miniovina</name>
    <dbReference type="NCBI Taxonomy" id="1954250"/>
    <lineage>
        <taxon>Eukaryota</taxon>
        <taxon>Fungi</taxon>
        <taxon>Dikarya</taxon>
        <taxon>Ascomycota</taxon>
        <taxon>Pezizomycotina</taxon>
        <taxon>Sordariomycetes</taxon>
        <taxon>Sordariomycetidae</taxon>
        <taxon>Sordariales</taxon>
        <taxon>Lasiosphaeriaceae</taxon>
        <taxon>Lasiosphaeria</taxon>
    </lineage>
</organism>
<evidence type="ECO:0000313" key="4">
    <source>
        <dbReference type="Proteomes" id="UP001172101"/>
    </source>
</evidence>
<dbReference type="Proteomes" id="UP001172101">
    <property type="component" value="Unassembled WGS sequence"/>
</dbReference>
<evidence type="ECO:0008006" key="5">
    <source>
        <dbReference type="Google" id="ProtNLM"/>
    </source>
</evidence>
<evidence type="ECO:0000256" key="1">
    <source>
        <dbReference type="SAM" id="MobiDB-lite"/>
    </source>
</evidence>
<keyword evidence="4" id="KW-1185">Reference proteome</keyword>
<comment type="caution">
    <text evidence="3">The sequence shown here is derived from an EMBL/GenBank/DDBJ whole genome shotgun (WGS) entry which is preliminary data.</text>
</comment>
<evidence type="ECO:0000313" key="3">
    <source>
        <dbReference type="EMBL" id="KAK0713366.1"/>
    </source>
</evidence>
<dbReference type="GeneID" id="85328956"/>
<sequence length="219" mass="22854">MFTVQQRPRTLLACLALCLAVLTPAASNTPSPAIPHSNSNSNSNSDSNSKRADRPTCLESSLALTNLTITAAEIVRGNPFAHEATTVTFRLANAAAAVDANCSASDVALTAQAVGSDPYKWYDCAVKAEAGASGGEVGGAPAARFRYDGTLLQLTVNETWVCHDPDTGTPLFIQAYSFNDFSVPCNETAGGTFGQGTCRQPAGSNIYFPVDVTARSLEG</sequence>
<feature type="chain" id="PRO_5041311380" description="AA1-like domain-containing protein" evidence="2">
    <location>
        <begin position="28"/>
        <end position="219"/>
    </location>
</feature>
<feature type="compositionally biased region" description="Low complexity" evidence="1">
    <location>
        <begin position="37"/>
        <end position="47"/>
    </location>
</feature>
<feature type="signal peptide" evidence="2">
    <location>
        <begin position="1"/>
        <end position="27"/>
    </location>
</feature>
<dbReference type="AlphaFoldDB" id="A0AA40ACM4"/>